<keyword evidence="2" id="KW-0479">Metal-binding</keyword>
<accession>A0ABV6JYA8</accession>
<dbReference type="GO" id="GO:0016829">
    <property type="term" value="F:lyase activity"/>
    <property type="evidence" value="ECO:0007669"/>
    <property type="project" value="UniProtKB-KW"/>
</dbReference>
<dbReference type="Proteomes" id="UP001589865">
    <property type="component" value="Unassembled WGS sequence"/>
</dbReference>
<evidence type="ECO:0000256" key="3">
    <source>
        <dbReference type="ARBA" id="ARBA00023239"/>
    </source>
</evidence>
<protein>
    <submittedName>
        <fullName evidence="5">HpcH/HpaI aldolase/citrate lyase family protein</fullName>
    </submittedName>
</protein>
<dbReference type="EMBL" id="JBHLUN010000017">
    <property type="protein sequence ID" value="MFC0410726.1"/>
    <property type="molecule type" value="Genomic_DNA"/>
</dbReference>
<name>A0ABV6JYA8_9PROT</name>
<dbReference type="InterPro" id="IPR040442">
    <property type="entry name" value="Pyrv_kinase-like_dom_sf"/>
</dbReference>
<feature type="domain" description="HpcH/HpaI aldolase/citrate lyase" evidence="4">
    <location>
        <begin position="26"/>
        <end position="209"/>
    </location>
</feature>
<keyword evidence="6" id="KW-1185">Reference proteome</keyword>
<comment type="caution">
    <text evidence="5">The sequence shown here is derived from an EMBL/GenBank/DDBJ whole genome shotgun (WGS) entry which is preliminary data.</text>
</comment>
<evidence type="ECO:0000259" key="4">
    <source>
        <dbReference type="Pfam" id="PF03328"/>
    </source>
</evidence>
<reference evidence="5 6" key="1">
    <citation type="submission" date="2024-09" db="EMBL/GenBank/DDBJ databases">
        <authorList>
            <person name="Sun Q."/>
            <person name="Mori K."/>
        </authorList>
    </citation>
    <scope>NUCLEOTIDE SEQUENCE [LARGE SCALE GENOMIC DNA]</scope>
    <source>
        <strain evidence="5 6">TBRC 5777</strain>
    </source>
</reference>
<organism evidence="5 6">
    <name type="scientific">Roseomonas elaeocarpi</name>
    <dbReference type="NCBI Taxonomy" id="907779"/>
    <lineage>
        <taxon>Bacteria</taxon>
        <taxon>Pseudomonadati</taxon>
        <taxon>Pseudomonadota</taxon>
        <taxon>Alphaproteobacteria</taxon>
        <taxon>Acetobacterales</taxon>
        <taxon>Roseomonadaceae</taxon>
        <taxon>Roseomonas</taxon>
    </lineage>
</organism>
<comment type="similarity">
    <text evidence="1">Belongs to the HpcH/HpaI aldolase family.</text>
</comment>
<dbReference type="PANTHER" id="PTHR30502">
    <property type="entry name" value="2-KETO-3-DEOXY-L-RHAMNONATE ALDOLASE"/>
    <property type="match status" value="1"/>
</dbReference>
<dbReference type="InterPro" id="IPR005000">
    <property type="entry name" value="Aldolase/citrate-lyase_domain"/>
</dbReference>
<evidence type="ECO:0000256" key="1">
    <source>
        <dbReference type="ARBA" id="ARBA00005568"/>
    </source>
</evidence>
<dbReference type="Pfam" id="PF03328">
    <property type="entry name" value="HpcH_HpaI"/>
    <property type="match status" value="1"/>
</dbReference>
<dbReference type="InterPro" id="IPR050251">
    <property type="entry name" value="HpcH-HpaI_aldolase"/>
</dbReference>
<dbReference type="InterPro" id="IPR015813">
    <property type="entry name" value="Pyrv/PenolPyrv_kinase-like_dom"/>
</dbReference>
<dbReference type="RefSeq" id="WP_377046480.1">
    <property type="nucleotide sequence ID" value="NZ_JBHLUN010000017.1"/>
</dbReference>
<gene>
    <name evidence="5" type="ORF">ACFFGY_20955</name>
</gene>
<dbReference type="SUPFAM" id="SSF51621">
    <property type="entry name" value="Phosphoenolpyruvate/pyruvate domain"/>
    <property type="match status" value="1"/>
</dbReference>
<keyword evidence="3 5" id="KW-0456">Lyase</keyword>
<evidence type="ECO:0000313" key="5">
    <source>
        <dbReference type="EMBL" id="MFC0410726.1"/>
    </source>
</evidence>
<dbReference type="Gene3D" id="3.20.20.60">
    <property type="entry name" value="Phosphoenolpyruvate-binding domains"/>
    <property type="match status" value="1"/>
</dbReference>
<evidence type="ECO:0000313" key="6">
    <source>
        <dbReference type="Proteomes" id="UP001589865"/>
    </source>
</evidence>
<proteinExistence type="inferred from homology"/>
<evidence type="ECO:0000256" key="2">
    <source>
        <dbReference type="ARBA" id="ARBA00022723"/>
    </source>
</evidence>
<sequence>MSQPLRVTLREGGMAIGLAACVLRTAEIVAVTRSCGFDWLLIDTEHSAIALADVAALSIAARAAGLPALVRVGGPDAPDLARVLDCGAEGIVVPHVESAAQAHHVVERCRFAPWGKRSVPGPLAGFGFRMPPVREMTEAAERETTVVTMIESAAGTSEAAAIAAMPGVDALMVGANDLAADLGLPGELEHPEVLAAFREVAAAARAHDKVFGVIGLPEALLRSHGTELGARLIVATNDINLLVEGGVALRERCRGIAGVDSIT</sequence>
<dbReference type="PANTHER" id="PTHR30502:SF0">
    <property type="entry name" value="PHOSPHOENOLPYRUVATE CARBOXYLASE FAMILY PROTEIN"/>
    <property type="match status" value="1"/>
</dbReference>